<sequence length="375" mass="38859">MNPDAALTALSAALNQDGPAAEFLPGATNNDYRLNPVDQAELEGLEDIAAVVRTSGSTGTPKRTALSVEALASSSMATAEYLGFEGQWLLALPLHYVAGLAVLTRSLYAGTRPWAMDLEAGFDAAGFNAAASALTDRRRIVSLVPTQLQRLLTDPTAETLASLKRFDAILLGGARASNAVRDQAAAHGLNLHLTYGSSETSGGCVYDARALPGVHIKTVEGRIWLGGSTIASGYLGNPELTAAHFSTDDAGVRWYATDDLGSYEDSVLSVSGRADDVINTGGVKVSAAEVQQVLESVPGVSAAAVVPVPDAQWGQQVGAAYVGTVSPEALASAVRQSLGAPAVPRRLRNLPALPMLPNGKTDRLSLTALLGDAKD</sequence>
<dbReference type="GO" id="GO:0016878">
    <property type="term" value="F:acid-thiol ligase activity"/>
    <property type="evidence" value="ECO:0007669"/>
    <property type="project" value="UniProtKB-ARBA"/>
</dbReference>
<dbReference type="InterPro" id="IPR042099">
    <property type="entry name" value="ANL_N_sf"/>
</dbReference>
<dbReference type="InterPro" id="IPR000873">
    <property type="entry name" value="AMP-dep_synth/lig_dom"/>
</dbReference>
<evidence type="ECO:0000259" key="2">
    <source>
        <dbReference type="Pfam" id="PF13193"/>
    </source>
</evidence>
<dbReference type="Pfam" id="PF00501">
    <property type="entry name" value="AMP-binding"/>
    <property type="match status" value="1"/>
</dbReference>
<dbReference type="InterPro" id="IPR050237">
    <property type="entry name" value="ATP-dep_AMP-bd_enzyme"/>
</dbReference>
<dbReference type="EMBL" id="VOBL01000019">
    <property type="protein sequence ID" value="KAA0974264.1"/>
    <property type="molecule type" value="Genomic_DNA"/>
</dbReference>
<dbReference type="AlphaFoldDB" id="A0A5B0E5L0"/>
<feature type="domain" description="AMP-binding enzyme C-terminal" evidence="2">
    <location>
        <begin position="289"/>
        <end position="360"/>
    </location>
</feature>
<dbReference type="RefSeq" id="WP_149620433.1">
    <property type="nucleotide sequence ID" value="NZ_VOBL01000019.1"/>
</dbReference>
<accession>A0A5B0E5L0</accession>
<organism evidence="3 4">
    <name type="scientific">Paeniglutamicibacter gangotriensis</name>
    <dbReference type="NCBI Taxonomy" id="254787"/>
    <lineage>
        <taxon>Bacteria</taxon>
        <taxon>Bacillati</taxon>
        <taxon>Actinomycetota</taxon>
        <taxon>Actinomycetes</taxon>
        <taxon>Micrococcales</taxon>
        <taxon>Micrococcaceae</taxon>
        <taxon>Paeniglutamicibacter</taxon>
    </lineage>
</organism>
<dbReference type="InterPro" id="IPR025110">
    <property type="entry name" value="AMP-bd_C"/>
</dbReference>
<gene>
    <name evidence="3" type="ORF">FQ154_15575</name>
</gene>
<evidence type="ECO:0000313" key="3">
    <source>
        <dbReference type="EMBL" id="KAA0974264.1"/>
    </source>
</evidence>
<dbReference type="InterPro" id="IPR020845">
    <property type="entry name" value="AMP-binding_CS"/>
</dbReference>
<dbReference type="Pfam" id="PF13193">
    <property type="entry name" value="AMP-binding_C"/>
    <property type="match status" value="1"/>
</dbReference>
<dbReference type="Gene3D" id="3.30.300.30">
    <property type="match status" value="1"/>
</dbReference>
<dbReference type="PANTHER" id="PTHR43767">
    <property type="entry name" value="LONG-CHAIN-FATTY-ACID--COA LIGASE"/>
    <property type="match status" value="1"/>
</dbReference>
<name>A0A5B0E5L0_9MICC</name>
<dbReference type="OrthoDB" id="9803968at2"/>
<reference evidence="3 4" key="1">
    <citation type="submission" date="2019-07" db="EMBL/GenBank/DDBJ databases">
        <title>Analysis of the biochemical properties, biological activity and biotechnological potential of siderophores and biosurfactants produced by Antarctic psychrotolerant bacteria.</title>
        <authorList>
            <person name="Styczynski M."/>
            <person name="Krucon T."/>
            <person name="Decewicz P."/>
            <person name="Dziewit L."/>
        </authorList>
    </citation>
    <scope>NUCLEOTIDE SEQUENCE [LARGE SCALE GENOMIC DNA]</scope>
    <source>
        <strain evidence="3 4">ANT_H27</strain>
    </source>
</reference>
<dbReference type="PROSITE" id="PS00455">
    <property type="entry name" value="AMP_BINDING"/>
    <property type="match status" value="1"/>
</dbReference>
<evidence type="ECO:0000313" key="4">
    <source>
        <dbReference type="Proteomes" id="UP000323856"/>
    </source>
</evidence>
<dbReference type="PANTHER" id="PTHR43767:SF1">
    <property type="entry name" value="NONRIBOSOMAL PEPTIDE SYNTHASE PES1 (EUROFUNG)-RELATED"/>
    <property type="match status" value="1"/>
</dbReference>
<dbReference type="InterPro" id="IPR045851">
    <property type="entry name" value="AMP-bd_C_sf"/>
</dbReference>
<protein>
    <submittedName>
        <fullName evidence="3">AMP-binding protein</fullName>
    </submittedName>
</protein>
<dbReference type="Proteomes" id="UP000323856">
    <property type="component" value="Unassembled WGS sequence"/>
</dbReference>
<proteinExistence type="predicted"/>
<dbReference type="SUPFAM" id="SSF56801">
    <property type="entry name" value="Acetyl-CoA synthetase-like"/>
    <property type="match status" value="1"/>
</dbReference>
<comment type="caution">
    <text evidence="3">The sequence shown here is derived from an EMBL/GenBank/DDBJ whole genome shotgun (WGS) entry which is preliminary data.</text>
</comment>
<evidence type="ECO:0000259" key="1">
    <source>
        <dbReference type="Pfam" id="PF00501"/>
    </source>
</evidence>
<feature type="domain" description="AMP-dependent synthetase/ligase" evidence="1">
    <location>
        <begin position="37"/>
        <end position="209"/>
    </location>
</feature>
<dbReference type="Gene3D" id="3.40.50.12780">
    <property type="entry name" value="N-terminal domain of ligase-like"/>
    <property type="match status" value="1"/>
</dbReference>